<dbReference type="Proteomes" id="UP000663866">
    <property type="component" value="Unassembled WGS sequence"/>
</dbReference>
<evidence type="ECO:0000313" key="5">
    <source>
        <dbReference type="Proteomes" id="UP000663866"/>
    </source>
</evidence>
<dbReference type="EMBL" id="CAJNRG010008183">
    <property type="protein sequence ID" value="CAF2102167.1"/>
    <property type="molecule type" value="Genomic_DNA"/>
</dbReference>
<name>A0A816TXT2_9BILA</name>
<evidence type="ECO:0000256" key="1">
    <source>
        <dbReference type="SAM" id="MobiDB-lite"/>
    </source>
</evidence>
<evidence type="ECO:0000313" key="2">
    <source>
        <dbReference type="EMBL" id="CAF2102167.1"/>
    </source>
</evidence>
<comment type="caution">
    <text evidence="2">The sequence shown here is derived from an EMBL/GenBank/DDBJ whole genome shotgun (WGS) entry which is preliminary data.</text>
</comment>
<feature type="compositionally biased region" description="Acidic residues" evidence="1">
    <location>
        <begin position="66"/>
        <end position="88"/>
    </location>
</feature>
<reference evidence="2" key="1">
    <citation type="submission" date="2021-02" db="EMBL/GenBank/DDBJ databases">
        <authorList>
            <person name="Nowell W R."/>
        </authorList>
    </citation>
    <scope>NUCLEOTIDE SEQUENCE</scope>
</reference>
<organism evidence="2 6">
    <name type="scientific">Rotaria magnacalcarata</name>
    <dbReference type="NCBI Taxonomy" id="392030"/>
    <lineage>
        <taxon>Eukaryota</taxon>
        <taxon>Metazoa</taxon>
        <taxon>Spiralia</taxon>
        <taxon>Gnathifera</taxon>
        <taxon>Rotifera</taxon>
        <taxon>Eurotatoria</taxon>
        <taxon>Bdelloidea</taxon>
        <taxon>Philodinida</taxon>
        <taxon>Philodinidae</taxon>
        <taxon>Rotaria</taxon>
    </lineage>
</organism>
<dbReference type="EMBL" id="CAJOBG010039880">
    <property type="protein sequence ID" value="CAF4391527.1"/>
    <property type="molecule type" value="Genomic_DNA"/>
</dbReference>
<evidence type="ECO:0000313" key="6">
    <source>
        <dbReference type="Proteomes" id="UP000663887"/>
    </source>
</evidence>
<dbReference type="AlphaFoldDB" id="A0A816TXT2"/>
<sequence length="184" mass="21098">MENNGSLFHYSSIIGYMGSSYEIFNASAILVFQTRSLTLEKNIYFRFPINEYDVDLNESIQSIAGDEDDLLDDEEQQEDQLDDDETPENNDINSSQLDQIQSSTSTITTRNVKVARPIQDEFLSEDDEPIMIQPETRLITLFGLLERTFNLLKRCRQLVHDMHNIGVVQGFISMEIGKKDVALH</sequence>
<keyword evidence="5" id="KW-1185">Reference proteome</keyword>
<feature type="region of interest" description="Disordered" evidence="1">
    <location>
        <begin position="66"/>
        <end position="94"/>
    </location>
</feature>
<dbReference type="Proteomes" id="UP000663842">
    <property type="component" value="Unassembled WGS sequence"/>
</dbReference>
<dbReference type="Proteomes" id="UP000663887">
    <property type="component" value="Unassembled WGS sequence"/>
</dbReference>
<proteinExistence type="predicted"/>
<gene>
    <name evidence="4" type="ORF">OVN521_LOCUS34321</name>
    <name evidence="3" type="ORF">UXM345_LOCUS33910</name>
    <name evidence="2" type="ORF">XDN619_LOCUS18907</name>
</gene>
<evidence type="ECO:0000313" key="3">
    <source>
        <dbReference type="EMBL" id="CAF4310417.1"/>
    </source>
</evidence>
<evidence type="ECO:0000313" key="4">
    <source>
        <dbReference type="EMBL" id="CAF4391527.1"/>
    </source>
</evidence>
<protein>
    <submittedName>
        <fullName evidence="2">Uncharacterized protein</fullName>
    </submittedName>
</protein>
<dbReference type="EMBL" id="CAJOBF010011801">
    <property type="protein sequence ID" value="CAF4310417.1"/>
    <property type="molecule type" value="Genomic_DNA"/>
</dbReference>
<accession>A0A816TXT2</accession>